<dbReference type="InterPro" id="IPR019533">
    <property type="entry name" value="Peptidase_S26"/>
</dbReference>
<dbReference type="Proteomes" id="UP000319897">
    <property type="component" value="Unassembled WGS sequence"/>
</dbReference>
<protein>
    <submittedName>
        <fullName evidence="2">S26 family signal peptidase</fullName>
    </submittedName>
</protein>
<name>A0A501XVK3_9SPHN</name>
<evidence type="ECO:0000313" key="3">
    <source>
        <dbReference type="Proteomes" id="UP000319897"/>
    </source>
</evidence>
<dbReference type="RefSeq" id="WP_140926384.1">
    <property type="nucleotide sequence ID" value="NZ_VFSU01000007.1"/>
</dbReference>
<reference evidence="2 3" key="1">
    <citation type="submission" date="2019-06" db="EMBL/GenBank/DDBJ databases">
        <authorList>
            <person name="Lee I."/>
            <person name="Jang G.I."/>
            <person name="Hwang C.Y."/>
        </authorList>
    </citation>
    <scope>NUCLEOTIDE SEQUENCE [LARGE SCALE GENOMIC DNA]</scope>
    <source>
        <strain evidence="2 3">PAMC 28131</strain>
    </source>
</reference>
<dbReference type="GO" id="GO:0006465">
    <property type="term" value="P:signal peptide processing"/>
    <property type="evidence" value="ECO:0007669"/>
    <property type="project" value="InterPro"/>
</dbReference>
<organism evidence="2 3">
    <name type="scientific">Sandaracinobacter neustonicus</name>
    <dbReference type="NCBI Taxonomy" id="1715348"/>
    <lineage>
        <taxon>Bacteria</taxon>
        <taxon>Pseudomonadati</taxon>
        <taxon>Pseudomonadota</taxon>
        <taxon>Alphaproteobacteria</taxon>
        <taxon>Sphingomonadales</taxon>
        <taxon>Sphingosinicellaceae</taxon>
        <taxon>Sandaracinobacter</taxon>
    </lineage>
</organism>
<evidence type="ECO:0000259" key="1">
    <source>
        <dbReference type="Pfam" id="PF10502"/>
    </source>
</evidence>
<dbReference type="SUPFAM" id="SSF51306">
    <property type="entry name" value="LexA/Signal peptidase"/>
    <property type="match status" value="1"/>
</dbReference>
<gene>
    <name evidence="2" type="ORF">FJQ54_00760</name>
</gene>
<comment type="caution">
    <text evidence="2">The sequence shown here is derived from an EMBL/GenBank/DDBJ whole genome shotgun (WGS) entry which is preliminary data.</text>
</comment>
<dbReference type="InterPro" id="IPR036286">
    <property type="entry name" value="LexA/Signal_pep-like_sf"/>
</dbReference>
<dbReference type="Gene3D" id="2.10.109.10">
    <property type="entry name" value="Umud Fragment, subunit A"/>
    <property type="match status" value="1"/>
</dbReference>
<evidence type="ECO:0000313" key="2">
    <source>
        <dbReference type="EMBL" id="TPE64738.1"/>
    </source>
</evidence>
<sequence>MTRAGYARLTWCATLTVAATALLSMPVKLVWNASASVPIGLYRISSSGPPKVGDLVLVRPSEPVAQFMAERRYVGPRTPLLKHVVAIPEQQVCRIGLRIIIDGSYRGSALTSDRSGRPLPVWRGCRRLQAGEIFLMNIGIPNSLDGRYFGPTSASAVIGSATPLFTRGDKTTASKRQ</sequence>
<accession>A0A501XVK3</accession>
<proteinExistence type="predicted"/>
<feature type="domain" description="Peptidase S26" evidence="1">
    <location>
        <begin position="10"/>
        <end position="162"/>
    </location>
</feature>
<dbReference type="GO" id="GO:0004252">
    <property type="term" value="F:serine-type endopeptidase activity"/>
    <property type="evidence" value="ECO:0007669"/>
    <property type="project" value="InterPro"/>
</dbReference>
<dbReference type="OrthoDB" id="5360818at2"/>
<dbReference type="EMBL" id="VFSU01000007">
    <property type="protein sequence ID" value="TPE64738.1"/>
    <property type="molecule type" value="Genomic_DNA"/>
</dbReference>
<keyword evidence="3" id="KW-1185">Reference proteome</keyword>
<dbReference type="Pfam" id="PF10502">
    <property type="entry name" value="Peptidase_S26"/>
    <property type="match status" value="1"/>
</dbReference>
<dbReference type="AlphaFoldDB" id="A0A501XVK3"/>